<proteinExistence type="inferred from homology"/>
<dbReference type="SUPFAM" id="SSF55068">
    <property type="entry name" value="Peptide methionine sulfoxide reductase"/>
    <property type="match status" value="1"/>
</dbReference>
<dbReference type="Pfam" id="PF01625">
    <property type="entry name" value="PMSR"/>
    <property type="match status" value="1"/>
</dbReference>
<sequence>MKLIFAIFLMINFSFIGMTQNTNKSGYEIATFGGGCFWCMEAIFDGVRGVEKVESGYSGGKVPNPTYKEVCSGLTGHAEVVRIYFNPNTVSYEELLTIFFSVHDPTTLNRQGGDVGEQYRSVIFYHDEQQKKSAEKMIKELTERKIFSDPIVTQVVPEAPFYIAEDYHQNYYENNPSQSYCQLVINPKMKKFREQFKEILK</sequence>
<keyword evidence="7" id="KW-1185">Reference proteome</keyword>
<dbReference type="PANTHER" id="PTHR43774:SF1">
    <property type="entry name" value="PEPTIDE METHIONINE SULFOXIDE REDUCTASE MSRA 2"/>
    <property type="match status" value="1"/>
</dbReference>
<comment type="function">
    <text evidence="4">Has an important function as a repair enzyme for proteins that have been inactivated by oxidation. Catalyzes the reversible oxidation-reduction of methionine sulfoxide in proteins to methionine.</text>
</comment>
<dbReference type="InterPro" id="IPR036509">
    <property type="entry name" value="Met_Sox_Rdtase_MsrA_sf"/>
</dbReference>
<reference evidence="6 7" key="1">
    <citation type="submission" date="2016-10" db="EMBL/GenBank/DDBJ databases">
        <authorList>
            <person name="de Groot N.N."/>
        </authorList>
    </citation>
    <scope>NUCLEOTIDE SEQUENCE [LARGE SCALE GENOMIC DNA]</scope>
    <source>
        <strain evidence="6 7">DSM 19012</strain>
    </source>
</reference>
<dbReference type="EC" id="1.8.4.11" evidence="4"/>
<dbReference type="AlphaFoldDB" id="A0A1I2ED94"/>
<dbReference type="HAMAP" id="MF_01401">
    <property type="entry name" value="MsrA"/>
    <property type="match status" value="1"/>
</dbReference>
<dbReference type="InterPro" id="IPR002569">
    <property type="entry name" value="Met_Sox_Rdtase_MsrA_dom"/>
</dbReference>
<evidence type="ECO:0000313" key="7">
    <source>
        <dbReference type="Proteomes" id="UP000181976"/>
    </source>
</evidence>
<comment type="catalytic activity">
    <reaction evidence="2 4">
        <text>L-methionyl-[protein] + [thioredoxin]-disulfide + H2O = L-methionyl-(S)-S-oxide-[protein] + [thioredoxin]-dithiol</text>
        <dbReference type="Rhea" id="RHEA:14217"/>
        <dbReference type="Rhea" id="RHEA-COMP:10698"/>
        <dbReference type="Rhea" id="RHEA-COMP:10700"/>
        <dbReference type="Rhea" id="RHEA-COMP:12313"/>
        <dbReference type="Rhea" id="RHEA-COMP:12315"/>
        <dbReference type="ChEBI" id="CHEBI:15377"/>
        <dbReference type="ChEBI" id="CHEBI:16044"/>
        <dbReference type="ChEBI" id="CHEBI:29950"/>
        <dbReference type="ChEBI" id="CHEBI:44120"/>
        <dbReference type="ChEBI" id="CHEBI:50058"/>
        <dbReference type="EC" id="1.8.4.11"/>
    </reaction>
</comment>
<dbReference type="eggNOG" id="COG0225">
    <property type="taxonomic scope" value="Bacteria"/>
</dbReference>
<evidence type="ECO:0000256" key="3">
    <source>
        <dbReference type="ARBA" id="ARBA00048782"/>
    </source>
</evidence>
<accession>A0A1I2ED94</accession>
<dbReference type="Gene3D" id="3.30.1060.10">
    <property type="entry name" value="Peptide methionine sulphoxide reductase MsrA"/>
    <property type="match status" value="1"/>
</dbReference>
<comment type="catalytic activity">
    <reaction evidence="3 4">
        <text>[thioredoxin]-disulfide + L-methionine + H2O = L-methionine (S)-S-oxide + [thioredoxin]-dithiol</text>
        <dbReference type="Rhea" id="RHEA:19993"/>
        <dbReference type="Rhea" id="RHEA-COMP:10698"/>
        <dbReference type="Rhea" id="RHEA-COMP:10700"/>
        <dbReference type="ChEBI" id="CHEBI:15377"/>
        <dbReference type="ChEBI" id="CHEBI:29950"/>
        <dbReference type="ChEBI" id="CHEBI:50058"/>
        <dbReference type="ChEBI" id="CHEBI:57844"/>
        <dbReference type="ChEBI" id="CHEBI:58772"/>
        <dbReference type="EC" id="1.8.4.11"/>
    </reaction>
</comment>
<evidence type="ECO:0000256" key="1">
    <source>
        <dbReference type="ARBA" id="ARBA00023002"/>
    </source>
</evidence>
<organism evidence="6 7">
    <name type="scientific">Thermophagus xiamenensis</name>
    <dbReference type="NCBI Taxonomy" id="385682"/>
    <lineage>
        <taxon>Bacteria</taxon>
        <taxon>Pseudomonadati</taxon>
        <taxon>Bacteroidota</taxon>
        <taxon>Bacteroidia</taxon>
        <taxon>Marinilabiliales</taxon>
        <taxon>Marinilabiliaceae</taxon>
        <taxon>Thermophagus</taxon>
    </lineage>
</organism>
<dbReference type="PANTHER" id="PTHR43774">
    <property type="entry name" value="PEPTIDE METHIONINE SULFOXIDE REDUCTASE"/>
    <property type="match status" value="1"/>
</dbReference>
<dbReference type="STRING" id="385682.SAMN05444380_12216"/>
<comment type="similarity">
    <text evidence="4">Belongs to the MsrA Met sulfoxide reductase family.</text>
</comment>
<dbReference type="FunCoup" id="A0A1I2ED94">
    <property type="interactions" value="457"/>
</dbReference>
<feature type="active site" evidence="4">
    <location>
        <position position="36"/>
    </location>
</feature>
<dbReference type="InParanoid" id="A0A1I2ED94"/>
<gene>
    <name evidence="4" type="primary">msrA</name>
    <name evidence="6" type="ORF">SAMN05444380_12216</name>
</gene>
<evidence type="ECO:0000256" key="4">
    <source>
        <dbReference type="HAMAP-Rule" id="MF_01401"/>
    </source>
</evidence>
<name>A0A1I2ED94_9BACT</name>
<dbReference type="OrthoDB" id="4174719at2"/>
<keyword evidence="1 4" id="KW-0560">Oxidoreductase</keyword>
<dbReference type="RefSeq" id="WP_010528588.1">
    <property type="nucleotide sequence ID" value="NZ_AFSL01000088.1"/>
</dbReference>
<evidence type="ECO:0000259" key="5">
    <source>
        <dbReference type="Pfam" id="PF01625"/>
    </source>
</evidence>
<dbReference type="GO" id="GO:0008113">
    <property type="term" value="F:peptide-methionine (S)-S-oxide reductase activity"/>
    <property type="evidence" value="ECO:0007669"/>
    <property type="project" value="UniProtKB-UniRule"/>
</dbReference>
<dbReference type="EMBL" id="FONA01000022">
    <property type="protein sequence ID" value="SFE90210.1"/>
    <property type="molecule type" value="Genomic_DNA"/>
</dbReference>
<dbReference type="GO" id="GO:0033744">
    <property type="term" value="F:L-methionine:thioredoxin-disulfide S-oxidoreductase activity"/>
    <property type="evidence" value="ECO:0007669"/>
    <property type="project" value="RHEA"/>
</dbReference>
<dbReference type="Proteomes" id="UP000181976">
    <property type="component" value="Unassembled WGS sequence"/>
</dbReference>
<evidence type="ECO:0000313" key="6">
    <source>
        <dbReference type="EMBL" id="SFE90210.1"/>
    </source>
</evidence>
<protein>
    <recommendedName>
        <fullName evidence="4">Peptide methionine sulfoxide reductase MsrA</fullName>
        <shortName evidence="4">Protein-methionine-S-oxide reductase</shortName>
        <ecNumber evidence="4">1.8.4.11</ecNumber>
    </recommendedName>
    <alternativeName>
        <fullName evidence="4">Peptide-methionine (S)-S-oxide reductase</fullName>
        <shortName evidence="4">Peptide Met(O) reductase</shortName>
    </alternativeName>
</protein>
<evidence type="ECO:0000256" key="2">
    <source>
        <dbReference type="ARBA" id="ARBA00047806"/>
    </source>
</evidence>
<dbReference type="NCBIfam" id="TIGR00401">
    <property type="entry name" value="msrA"/>
    <property type="match status" value="1"/>
</dbReference>
<feature type="domain" description="Peptide methionine sulphoxide reductase MsrA" evidence="5">
    <location>
        <begin position="30"/>
        <end position="182"/>
    </location>
</feature>